<reference evidence="1" key="1">
    <citation type="submission" date="2020-12" db="EMBL/GenBank/DDBJ databases">
        <title>Bacterial taxonomy.</title>
        <authorList>
            <person name="Pan X."/>
        </authorList>
    </citation>
    <scope>NUCLEOTIDE SEQUENCE</scope>
    <source>
        <strain evidence="1">M0105</strain>
    </source>
</reference>
<evidence type="ECO:0000313" key="2">
    <source>
        <dbReference type="Proteomes" id="UP000655420"/>
    </source>
</evidence>
<dbReference type="Gene3D" id="3.30.70.1520">
    <property type="entry name" value="Heterotetrameric sarcosine oxidase"/>
    <property type="match status" value="1"/>
</dbReference>
<dbReference type="InterPro" id="IPR027266">
    <property type="entry name" value="TrmE/GcvT-like"/>
</dbReference>
<proteinExistence type="predicted"/>
<dbReference type="EMBL" id="JAEHHL010000007">
    <property type="protein sequence ID" value="MBK0399977.1"/>
    <property type="molecule type" value="Genomic_DNA"/>
</dbReference>
<comment type="caution">
    <text evidence="1">The sequence shown here is derived from an EMBL/GenBank/DDBJ whole genome shotgun (WGS) entry which is preliminary data.</text>
</comment>
<organism evidence="1 2">
    <name type="scientific">Thermohalobaculum xanthum</name>
    <dbReference type="NCBI Taxonomy" id="2753746"/>
    <lineage>
        <taxon>Bacteria</taxon>
        <taxon>Pseudomonadati</taxon>
        <taxon>Pseudomonadota</taxon>
        <taxon>Alphaproteobacteria</taxon>
        <taxon>Rhodobacterales</taxon>
        <taxon>Paracoccaceae</taxon>
        <taxon>Thermohalobaculum</taxon>
    </lineage>
</organism>
<protein>
    <submittedName>
        <fullName evidence="1">Sarcosine oxidase subunit gamma</fullName>
    </submittedName>
</protein>
<dbReference type="Proteomes" id="UP000655420">
    <property type="component" value="Unassembled WGS sequence"/>
</dbReference>
<sequence length="191" mass="20289">MPERISSLARARAPRVVGPVGKDGPGIRLSERAVTSLWQISAWPDRLAAAGAAAARAADCKSAPEPGRSSAGKAATLMRVEPLKWWLVSDQELARPNLDLQDGTVLDLSHARTPIRIEGPAAVELMARLLPLDLRPAVFPQGAVASSGLHHVGVTVLARAEGFDLFAPQSFALSLFEHITHVAAQFGVEID</sequence>
<dbReference type="SUPFAM" id="SSF103025">
    <property type="entry name" value="Folate-binding domain"/>
    <property type="match status" value="1"/>
</dbReference>
<gene>
    <name evidence="1" type="ORF">H0I76_12315</name>
</gene>
<dbReference type="RefSeq" id="WP_200610219.1">
    <property type="nucleotide sequence ID" value="NZ_JAEHHL010000007.1"/>
</dbReference>
<keyword evidence="2" id="KW-1185">Reference proteome</keyword>
<name>A0A8J7SDC6_9RHOB</name>
<dbReference type="Gene3D" id="3.30.1360.120">
    <property type="entry name" value="Probable tRNA modification gtpase trme, domain 1"/>
    <property type="match status" value="1"/>
</dbReference>
<dbReference type="AlphaFoldDB" id="A0A8J7SDC6"/>
<evidence type="ECO:0000313" key="1">
    <source>
        <dbReference type="EMBL" id="MBK0399977.1"/>
    </source>
</evidence>
<accession>A0A8J7SDC6</accession>